<feature type="domain" description="DUF4240" evidence="1">
    <location>
        <begin position="7"/>
        <end position="44"/>
    </location>
</feature>
<gene>
    <name evidence="2" type="ORF">GCM10010121_078500</name>
</gene>
<reference evidence="2" key="1">
    <citation type="journal article" date="2014" name="Int. J. Syst. Evol. Microbiol.">
        <title>Complete genome sequence of Corynebacterium casei LMG S-19264T (=DSM 44701T), isolated from a smear-ripened cheese.</title>
        <authorList>
            <consortium name="US DOE Joint Genome Institute (JGI-PGF)"/>
            <person name="Walter F."/>
            <person name="Albersmeier A."/>
            <person name="Kalinowski J."/>
            <person name="Ruckert C."/>
        </authorList>
    </citation>
    <scope>NUCLEOTIDE SEQUENCE</scope>
    <source>
        <strain evidence="2">JCM 3086</strain>
    </source>
</reference>
<comment type="caution">
    <text evidence="2">The sequence shown here is derived from an EMBL/GenBank/DDBJ whole genome shotgun (WGS) entry which is preliminary data.</text>
</comment>
<dbReference type="EMBL" id="BMQA01000050">
    <property type="protein sequence ID" value="GGJ56203.1"/>
    <property type="molecule type" value="Genomic_DNA"/>
</dbReference>
<accession>A0A917LD51</accession>
<dbReference type="RefSeq" id="WP_189316121.1">
    <property type="nucleotide sequence ID" value="NZ_BMQA01000050.1"/>
</dbReference>
<dbReference type="Pfam" id="PF14024">
    <property type="entry name" value="DUF4240"/>
    <property type="match status" value="1"/>
</dbReference>
<dbReference type="AlphaFoldDB" id="A0A917LD51"/>
<evidence type="ECO:0000313" key="2">
    <source>
        <dbReference type="EMBL" id="GGJ56203.1"/>
    </source>
</evidence>
<keyword evidence="3" id="KW-1185">Reference proteome</keyword>
<sequence>MDLQKYDRGLSGDAFLYTRAAVVADGPDAYPRVLRNPATFTWLTEVLR</sequence>
<evidence type="ECO:0000259" key="1">
    <source>
        <dbReference type="Pfam" id="PF14024"/>
    </source>
</evidence>
<reference evidence="2" key="2">
    <citation type="submission" date="2020-09" db="EMBL/GenBank/DDBJ databases">
        <authorList>
            <person name="Sun Q."/>
            <person name="Ohkuma M."/>
        </authorList>
    </citation>
    <scope>NUCLEOTIDE SEQUENCE</scope>
    <source>
        <strain evidence="2">JCM 3086</strain>
    </source>
</reference>
<proteinExistence type="predicted"/>
<dbReference type="InterPro" id="IPR025334">
    <property type="entry name" value="DUF4240"/>
</dbReference>
<name>A0A917LD51_9ACTN</name>
<evidence type="ECO:0000313" key="3">
    <source>
        <dbReference type="Proteomes" id="UP000657574"/>
    </source>
</evidence>
<protein>
    <recommendedName>
        <fullName evidence="1">DUF4240 domain-containing protein</fullName>
    </recommendedName>
</protein>
<dbReference type="Proteomes" id="UP000657574">
    <property type="component" value="Unassembled WGS sequence"/>
</dbReference>
<organism evidence="2 3">
    <name type="scientific">Streptomyces brasiliensis</name>
    <dbReference type="NCBI Taxonomy" id="1954"/>
    <lineage>
        <taxon>Bacteria</taxon>
        <taxon>Bacillati</taxon>
        <taxon>Actinomycetota</taxon>
        <taxon>Actinomycetes</taxon>
        <taxon>Kitasatosporales</taxon>
        <taxon>Streptomycetaceae</taxon>
        <taxon>Streptomyces</taxon>
    </lineage>
</organism>